<evidence type="ECO:0000313" key="2">
    <source>
        <dbReference type="EMBL" id="OWJ99803.1"/>
    </source>
</evidence>
<dbReference type="EMBL" id="MKHE01000033">
    <property type="protein sequence ID" value="OWJ99803.1"/>
    <property type="molecule type" value="Genomic_DNA"/>
</dbReference>
<evidence type="ECO:0000313" key="3">
    <source>
        <dbReference type="Proteomes" id="UP000242450"/>
    </source>
</evidence>
<feature type="region of interest" description="Disordered" evidence="1">
    <location>
        <begin position="1"/>
        <end position="78"/>
    </location>
</feature>
<sequence>MSLSTVWRLKSKHKDSEKTKSNQASKVQRERRKETCPGKTRRFLKPKVSRRETKTLHSGRKSVGFFPEVEEAGMDDES</sequence>
<keyword evidence="3" id="KW-1185">Reference proteome</keyword>
<organism evidence="2 3">
    <name type="scientific">Cervus elaphus hippelaphus</name>
    <name type="common">European red deer</name>
    <dbReference type="NCBI Taxonomy" id="46360"/>
    <lineage>
        <taxon>Eukaryota</taxon>
        <taxon>Metazoa</taxon>
        <taxon>Chordata</taxon>
        <taxon>Craniata</taxon>
        <taxon>Vertebrata</taxon>
        <taxon>Euteleostomi</taxon>
        <taxon>Mammalia</taxon>
        <taxon>Eutheria</taxon>
        <taxon>Laurasiatheria</taxon>
        <taxon>Artiodactyla</taxon>
        <taxon>Ruminantia</taxon>
        <taxon>Pecora</taxon>
        <taxon>Cervidae</taxon>
        <taxon>Cervinae</taxon>
        <taxon>Cervus</taxon>
    </lineage>
</organism>
<protein>
    <submittedName>
        <fullName evidence="2">Uncharacterized protein</fullName>
    </submittedName>
</protein>
<comment type="caution">
    <text evidence="2">The sequence shown here is derived from an EMBL/GenBank/DDBJ whole genome shotgun (WGS) entry which is preliminary data.</text>
</comment>
<proteinExistence type="predicted"/>
<dbReference type="AlphaFoldDB" id="A0A212C1S5"/>
<reference evidence="2 3" key="1">
    <citation type="journal article" date="2018" name="Mol. Genet. Genomics">
        <title>The red deer Cervus elaphus genome CerEla1.0: sequencing, annotating, genes, and chromosomes.</title>
        <authorList>
            <person name="Bana N.A."/>
            <person name="Nyiri A."/>
            <person name="Nagy J."/>
            <person name="Frank K."/>
            <person name="Nagy T."/>
            <person name="Steger V."/>
            <person name="Schiller M."/>
            <person name="Lakatos P."/>
            <person name="Sugar L."/>
            <person name="Horn P."/>
            <person name="Barta E."/>
            <person name="Orosz L."/>
        </authorList>
    </citation>
    <scope>NUCLEOTIDE SEQUENCE [LARGE SCALE GENOMIC DNA]</scope>
    <source>
        <strain evidence="2">Hungarian</strain>
    </source>
</reference>
<feature type="compositionally biased region" description="Basic residues" evidence="1">
    <location>
        <begin position="39"/>
        <end position="48"/>
    </location>
</feature>
<evidence type="ECO:0000256" key="1">
    <source>
        <dbReference type="SAM" id="MobiDB-lite"/>
    </source>
</evidence>
<gene>
    <name evidence="2" type="ORF">Celaphus_00015969</name>
</gene>
<name>A0A212C1S5_CEREH</name>
<accession>A0A212C1S5</accession>
<dbReference type="Proteomes" id="UP000242450">
    <property type="component" value="Chromosome 33"/>
</dbReference>
<feature type="compositionally biased region" description="Acidic residues" evidence="1">
    <location>
        <begin position="68"/>
        <end position="78"/>
    </location>
</feature>
<feature type="compositionally biased region" description="Basic and acidic residues" evidence="1">
    <location>
        <begin position="27"/>
        <end position="36"/>
    </location>
</feature>